<accession>A0A4R8LK91</accession>
<dbReference type="AlphaFoldDB" id="A0A4R8LK91"/>
<keyword evidence="2" id="KW-1185">Reference proteome</keyword>
<sequence>MSGLRPRQVFAAAACCHGAMNLAQPLIPPRSSLDTPRKMVFRHCLHPLHKRRLMV</sequence>
<gene>
    <name evidence="1" type="ORF">C7445_10928</name>
</gene>
<protein>
    <submittedName>
        <fullName evidence="1">Uncharacterized protein</fullName>
    </submittedName>
</protein>
<proteinExistence type="predicted"/>
<organism evidence="1 2">
    <name type="scientific">Alicyclobacillus sacchari</name>
    <dbReference type="NCBI Taxonomy" id="392010"/>
    <lineage>
        <taxon>Bacteria</taxon>
        <taxon>Bacillati</taxon>
        <taxon>Bacillota</taxon>
        <taxon>Bacilli</taxon>
        <taxon>Bacillales</taxon>
        <taxon>Alicyclobacillaceae</taxon>
        <taxon>Alicyclobacillus</taxon>
    </lineage>
</organism>
<reference evidence="1 2" key="1">
    <citation type="submission" date="2019-03" db="EMBL/GenBank/DDBJ databases">
        <title>Genomic Encyclopedia of Type Strains, Phase IV (KMG-IV): sequencing the most valuable type-strain genomes for metagenomic binning, comparative biology and taxonomic classification.</title>
        <authorList>
            <person name="Goeker M."/>
        </authorList>
    </citation>
    <scope>NUCLEOTIDE SEQUENCE [LARGE SCALE GENOMIC DNA]</scope>
    <source>
        <strain evidence="1 2">DSM 17974</strain>
    </source>
</reference>
<dbReference type="Proteomes" id="UP000294581">
    <property type="component" value="Unassembled WGS sequence"/>
</dbReference>
<name>A0A4R8LK91_9BACL</name>
<dbReference type="EMBL" id="SORF01000009">
    <property type="protein sequence ID" value="TDY44530.1"/>
    <property type="molecule type" value="Genomic_DNA"/>
</dbReference>
<evidence type="ECO:0000313" key="2">
    <source>
        <dbReference type="Proteomes" id="UP000294581"/>
    </source>
</evidence>
<comment type="caution">
    <text evidence="1">The sequence shown here is derived from an EMBL/GenBank/DDBJ whole genome shotgun (WGS) entry which is preliminary data.</text>
</comment>
<evidence type="ECO:0000313" key="1">
    <source>
        <dbReference type="EMBL" id="TDY44530.1"/>
    </source>
</evidence>